<dbReference type="SUPFAM" id="SSF82895">
    <property type="entry name" value="TSP-1 type 1 repeat"/>
    <property type="match status" value="1"/>
</dbReference>
<feature type="domain" description="CUB" evidence="3">
    <location>
        <begin position="1"/>
        <end position="84"/>
    </location>
</feature>
<accession>A0A183IJZ6</accession>
<proteinExistence type="predicted"/>
<dbReference type="InterPro" id="IPR036383">
    <property type="entry name" value="TSP1_rpt_sf"/>
</dbReference>
<dbReference type="Pfam" id="PF00090">
    <property type="entry name" value="TSP_1"/>
    <property type="match status" value="1"/>
</dbReference>
<dbReference type="Proteomes" id="UP000270296">
    <property type="component" value="Unassembled WGS sequence"/>
</dbReference>
<dbReference type="SUPFAM" id="SSF49854">
    <property type="entry name" value="Spermadhesin, CUB domain"/>
    <property type="match status" value="1"/>
</dbReference>
<keyword evidence="5" id="KW-1185">Reference proteome</keyword>
<dbReference type="EMBL" id="UZAM01008031">
    <property type="protein sequence ID" value="VDP02845.1"/>
    <property type="molecule type" value="Genomic_DNA"/>
</dbReference>
<evidence type="ECO:0000256" key="1">
    <source>
        <dbReference type="ARBA" id="ARBA00023157"/>
    </source>
</evidence>
<name>A0A183IJZ6_9BILA</name>
<evidence type="ECO:0000313" key="5">
    <source>
        <dbReference type="Proteomes" id="UP000270296"/>
    </source>
</evidence>
<gene>
    <name evidence="4" type="ORF">SBAD_LOCUS3942</name>
</gene>
<reference evidence="4 5" key="2">
    <citation type="submission" date="2018-11" db="EMBL/GenBank/DDBJ databases">
        <authorList>
            <consortium name="Pathogen Informatics"/>
        </authorList>
    </citation>
    <scope>NUCLEOTIDE SEQUENCE [LARGE SCALE GENOMIC DNA]</scope>
</reference>
<evidence type="ECO:0000259" key="3">
    <source>
        <dbReference type="PROSITE" id="PS01180"/>
    </source>
</evidence>
<dbReference type="InterPro" id="IPR000859">
    <property type="entry name" value="CUB_dom"/>
</dbReference>
<dbReference type="InterPro" id="IPR000884">
    <property type="entry name" value="TSP1_rpt"/>
</dbReference>
<dbReference type="Gene3D" id="2.20.100.10">
    <property type="entry name" value="Thrombospondin type-1 (TSP1) repeat"/>
    <property type="match status" value="1"/>
</dbReference>
<reference evidence="6" key="1">
    <citation type="submission" date="2016-06" db="UniProtKB">
        <authorList>
            <consortium name="WormBaseParasite"/>
        </authorList>
    </citation>
    <scope>IDENTIFICATION</scope>
</reference>
<dbReference type="SMART" id="SM00209">
    <property type="entry name" value="TSP1"/>
    <property type="match status" value="1"/>
</dbReference>
<dbReference type="InterPro" id="IPR035914">
    <property type="entry name" value="Sperma_CUB_dom_sf"/>
</dbReference>
<dbReference type="Pfam" id="PF00431">
    <property type="entry name" value="CUB"/>
    <property type="match status" value="1"/>
</dbReference>
<dbReference type="OrthoDB" id="431034at2759"/>
<keyword evidence="1" id="KW-1015">Disulfide bond</keyword>
<dbReference type="PROSITE" id="PS01180">
    <property type="entry name" value="CUB"/>
    <property type="match status" value="1"/>
</dbReference>
<protein>
    <submittedName>
        <fullName evidence="6">CUB domain-containing protein</fullName>
    </submittedName>
</protein>
<dbReference type="WBParaSite" id="SBAD_0000411801-mRNA-1">
    <property type="protein sequence ID" value="SBAD_0000411801-mRNA-1"/>
    <property type="gene ID" value="SBAD_0000411801"/>
</dbReference>
<evidence type="ECO:0000313" key="6">
    <source>
        <dbReference type="WBParaSite" id="SBAD_0000411801-mRNA-1"/>
    </source>
</evidence>
<sequence>MAPRGLHVELEFVGSFDIYCKAEHSLCMDYVEVRNTSDFANTGMRLCCHNAPTQRMYSSTNEMLVLFRSYYKPGLGFKASVRAVPVLGRWEQWSEWSSCTASCGGCGTRIRGRNCEDNMVCDGENTVVAPCNTHPCTTCTEERVVSASCGLWGMFRCEKSQTVNVPCQSKCCSGFVLRHGSCEAEA</sequence>
<organism evidence="6">
    <name type="scientific">Soboliphyme baturini</name>
    <dbReference type="NCBI Taxonomy" id="241478"/>
    <lineage>
        <taxon>Eukaryota</taxon>
        <taxon>Metazoa</taxon>
        <taxon>Ecdysozoa</taxon>
        <taxon>Nematoda</taxon>
        <taxon>Enoplea</taxon>
        <taxon>Dorylaimia</taxon>
        <taxon>Dioctophymatida</taxon>
        <taxon>Dioctophymatoidea</taxon>
        <taxon>Soboliphymatidae</taxon>
        <taxon>Soboliphyme</taxon>
    </lineage>
</organism>
<dbReference type="Gene3D" id="2.60.120.290">
    <property type="entry name" value="Spermadhesin, CUB domain"/>
    <property type="match status" value="1"/>
</dbReference>
<dbReference type="PROSITE" id="PS50092">
    <property type="entry name" value="TSP1"/>
    <property type="match status" value="1"/>
</dbReference>
<evidence type="ECO:0000256" key="2">
    <source>
        <dbReference type="PROSITE-ProRule" id="PRU00059"/>
    </source>
</evidence>
<comment type="caution">
    <text evidence="2">Lacks conserved residue(s) required for the propagation of feature annotation.</text>
</comment>
<dbReference type="AlphaFoldDB" id="A0A183IJZ6"/>
<dbReference type="CDD" id="cd00041">
    <property type="entry name" value="CUB"/>
    <property type="match status" value="1"/>
</dbReference>
<evidence type="ECO:0000313" key="4">
    <source>
        <dbReference type="EMBL" id="VDP02845.1"/>
    </source>
</evidence>